<comment type="similarity">
    <text evidence="1">Belongs to the FMO family.</text>
</comment>
<keyword evidence="4" id="KW-0521">NADP</keyword>
<sequence length="320" mass="35144">MLNIAIVGAGPSGLAALKTILDTPQFKAGLWTPIALEARQNVGGVWLPDPNPTDSDLPQTPLYDSLTTNLPHPLMCFPSFPFPPSTPVYPSADHVQRYLESYAAHFNLTPFIRFGVRVTDVRRESSRWSLRLGSGETIYSDLVIVANGHHGVPRYPNVPGIDAWLATKKITHSMWYRRPQRLGDRVLVVGAGPSGSDISADMHESGLCNVLIRSVSGAAHEDSERLKMRGRTTGFGDNGQVFFEDGSVETVDHCILATGYIVSFPFLHHNSLHICSELPPSCPPLPANALYDSTYHLFPLARHLFPLQPHYPPTSLAFMG</sequence>
<keyword evidence="5" id="KW-0560">Oxidoreductase</keyword>
<evidence type="ECO:0000313" key="6">
    <source>
        <dbReference type="EMBL" id="KAJ7634785.1"/>
    </source>
</evidence>
<protein>
    <recommendedName>
        <fullName evidence="8">FAD/NAD(P)-binding domain-containing protein</fullName>
    </recommendedName>
</protein>
<feature type="non-terminal residue" evidence="6">
    <location>
        <position position="1"/>
    </location>
</feature>
<dbReference type="InterPro" id="IPR036188">
    <property type="entry name" value="FAD/NAD-bd_sf"/>
</dbReference>
<dbReference type="PANTHER" id="PTHR23023">
    <property type="entry name" value="DIMETHYLANILINE MONOOXYGENASE"/>
    <property type="match status" value="1"/>
</dbReference>
<dbReference type="AlphaFoldDB" id="A0AAD7C0Z3"/>
<dbReference type="SUPFAM" id="SSF51971">
    <property type="entry name" value="Nucleotide-binding domain"/>
    <property type="match status" value="1"/>
</dbReference>
<dbReference type="InterPro" id="IPR050346">
    <property type="entry name" value="FMO-like"/>
</dbReference>
<dbReference type="InterPro" id="IPR020946">
    <property type="entry name" value="Flavin_mOase-like"/>
</dbReference>
<dbReference type="Proteomes" id="UP001221142">
    <property type="component" value="Unassembled WGS sequence"/>
</dbReference>
<keyword evidence="3" id="KW-0274">FAD</keyword>
<name>A0AAD7C0Z3_9AGAR</name>
<evidence type="ECO:0000256" key="2">
    <source>
        <dbReference type="ARBA" id="ARBA00022630"/>
    </source>
</evidence>
<dbReference type="GO" id="GO:0050661">
    <property type="term" value="F:NADP binding"/>
    <property type="evidence" value="ECO:0007669"/>
    <property type="project" value="InterPro"/>
</dbReference>
<keyword evidence="7" id="KW-1185">Reference proteome</keyword>
<comment type="caution">
    <text evidence="6">The sequence shown here is derived from an EMBL/GenBank/DDBJ whole genome shotgun (WGS) entry which is preliminary data.</text>
</comment>
<evidence type="ECO:0000256" key="4">
    <source>
        <dbReference type="ARBA" id="ARBA00022857"/>
    </source>
</evidence>
<dbReference type="InterPro" id="IPR000960">
    <property type="entry name" value="Flavin_mOase"/>
</dbReference>
<evidence type="ECO:0000313" key="7">
    <source>
        <dbReference type="Proteomes" id="UP001221142"/>
    </source>
</evidence>
<organism evidence="6 7">
    <name type="scientific">Roridomyces roridus</name>
    <dbReference type="NCBI Taxonomy" id="1738132"/>
    <lineage>
        <taxon>Eukaryota</taxon>
        <taxon>Fungi</taxon>
        <taxon>Dikarya</taxon>
        <taxon>Basidiomycota</taxon>
        <taxon>Agaricomycotina</taxon>
        <taxon>Agaricomycetes</taxon>
        <taxon>Agaricomycetidae</taxon>
        <taxon>Agaricales</taxon>
        <taxon>Marasmiineae</taxon>
        <taxon>Mycenaceae</taxon>
        <taxon>Roridomyces</taxon>
    </lineage>
</organism>
<proteinExistence type="inferred from homology"/>
<dbReference type="SUPFAM" id="SSF51905">
    <property type="entry name" value="FAD/NAD(P)-binding domain"/>
    <property type="match status" value="1"/>
</dbReference>
<dbReference type="PIRSF" id="PIRSF000332">
    <property type="entry name" value="FMO"/>
    <property type="match status" value="1"/>
</dbReference>
<evidence type="ECO:0000256" key="3">
    <source>
        <dbReference type="ARBA" id="ARBA00022827"/>
    </source>
</evidence>
<dbReference type="GO" id="GO:0050660">
    <property type="term" value="F:flavin adenine dinucleotide binding"/>
    <property type="evidence" value="ECO:0007669"/>
    <property type="project" value="InterPro"/>
</dbReference>
<dbReference type="PRINTS" id="PR00370">
    <property type="entry name" value="FMOXYGENASE"/>
</dbReference>
<dbReference type="GO" id="GO:0004499">
    <property type="term" value="F:N,N-dimethylaniline monooxygenase activity"/>
    <property type="evidence" value="ECO:0007669"/>
    <property type="project" value="InterPro"/>
</dbReference>
<keyword evidence="2" id="KW-0285">Flavoprotein</keyword>
<gene>
    <name evidence="6" type="ORF">FB45DRAFT_790150</name>
</gene>
<reference evidence="6" key="1">
    <citation type="submission" date="2023-03" db="EMBL/GenBank/DDBJ databases">
        <title>Massive genome expansion in bonnet fungi (Mycena s.s.) driven by repeated elements and novel gene families across ecological guilds.</title>
        <authorList>
            <consortium name="Lawrence Berkeley National Laboratory"/>
            <person name="Harder C.B."/>
            <person name="Miyauchi S."/>
            <person name="Viragh M."/>
            <person name="Kuo A."/>
            <person name="Thoen E."/>
            <person name="Andreopoulos B."/>
            <person name="Lu D."/>
            <person name="Skrede I."/>
            <person name="Drula E."/>
            <person name="Henrissat B."/>
            <person name="Morin E."/>
            <person name="Kohler A."/>
            <person name="Barry K."/>
            <person name="LaButti K."/>
            <person name="Morin E."/>
            <person name="Salamov A."/>
            <person name="Lipzen A."/>
            <person name="Mereny Z."/>
            <person name="Hegedus B."/>
            <person name="Baldrian P."/>
            <person name="Stursova M."/>
            <person name="Weitz H."/>
            <person name="Taylor A."/>
            <person name="Grigoriev I.V."/>
            <person name="Nagy L.G."/>
            <person name="Martin F."/>
            <person name="Kauserud H."/>
        </authorList>
    </citation>
    <scope>NUCLEOTIDE SEQUENCE</scope>
    <source>
        <strain evidence="6">9284</strain>
    </source>
</reference>
<dbReference type="Pfam" id="PF00743">
    <property type="entry name" value="FMO-like"/>
    <property type="match status" value="1"/>
</dbReference>
<evidence type="ECO:0000256" key="1">
    <source>
        <dbReference type="ARBA" id="ARBA00009183"/>
    </source>
</evidence>
<dbReference type="EMBL" id="JARKIF010000007">
    <property type="protein sequence ID" value="KAJ7634785.1"/>
    <property type="molecule type" value="Genomic_DNA"/>
</dbReference>
<dbReference type="Gene3D" id="3.50.50.60">
    <property type="entry name" value="FAD/NAD(P)-binding domain"/>
    <property type="match status" value="1"/>
</dbReference>
<evidence type="ECO:0008006" key="8">
    <source>
        <dbReference type="Google" id="ProtNLM"/>
    </source>
</evidence>
<accession>A0AAD7C0Z3</accession>
<evidence type="ECO:0000256" key="5">
    <source>
        <dbReference type="ARBA" id="ARBA00023002"/>
    </source>
</evidence>